<evidence type="ECO:0000256" key="1">
    <source>
        <dbReference type="ARBA" id="ARBA00001933"/>
    </source>
</evidence>
<comment type="function">
    <text evidence="4">Catalyzes the interconversion of L-alanine and D-alanine. May also act on other amino acids.</text>
</comment>
<dbReference type="PANTHER" id="PTHR30511:SF0">
    <property type="entry name" value="ALANINE RACEMASE, CATABOLIC-RELATED"/>
    <property type="match status" value="1"/>
</dbReference>
<dbReference type="STRING" id="29364.SAMN04487772_12129"/>
<comment type="pathway">
    <text evidence="4">Amino-acid biosynthesis; D-alanine biosynthesis; D-alanine from L-alanine: step 1/1.</text>
</comment>
<protein>
    <recommendedName>
        <fullName evidence="4">Alanine racemase</fullName>
        <ecNumber evidence="4">5.1.1.1</ecNumber>
    </recommendedName>
</protein>
<dbReference type="OrthoDB" id="9813814at2"/>
<dbReference type="InterPro" id="IPR029066">
    <property type="entry name" value="PLP-binding_barrel"/>
</dbReference>
<dbReference type="Gene3D" id="2.40.37.10">
    <property type="entry name" value="Lyase, Ornithine Decarboxylase, Chain A, domain 1"/>
    <property type="match status" value="1"/>
</dbReference>
<keyword evidence="9" id="KW-1185">Reference proteome</keyword>
<dbReference type="SUPFAM" id="SSF51419">
    <property type="entry name" value="PLP-binding barrel"/>
    <property type="match status" value="1"/>
</dbReference>
<dbReference type="NCBIfam" id="TIGR00492">
    <property type="entry name" value="alr"/>
    <property type="match status" value="1"/>
</dbReference>
<dbReference type="GO" id="GO:0008784">
    <property type="term" value="F:alanine racemase activity"/>
    <property type="evidence" value="ECO:0007669"/>
    <property type="project" value="UniProtKB-UniRule"/>
</dbReference>
<dbReference type="InterPro" id="IPR001608">
    <property type="entry name" value="Ala_racemase_N"/>
</dbReference>
<dbReference type="PANTHER" id="PTHR30511">
    <property type="entry name" value="ALANINE RACEMASE"/>
    <property type="match status" value="1"/>
</dbReference>
<accession>A0A1I0EHG1</accession>
<dbReference type="CDD" id="cd00430">
    <property type="entry name" value="PLPDE_III_AR"/>
    <property type="match status" value="1"/>
</dbReference>
<feature type="binding site" evidence="4 6">
    <location>
        <position position="313"/>
    </location>
    <ligand>
        <name>substrate</name>
    </ligand>
</feature>
<evidence type="ECO:0000259" key="7">
    <source>
        <dbReference type="SMART" id="SM01005"/>
    </source>
</evidence>
<dbReference type="GO" id="GO:0009252">
    <property type="term" value="P:peptidoglycan biosynthetic process"/>
    <property type="evidence" value="ECO:0007669"/>
    <property type="project" value="TreeGrafter"/>
</dbReference>
<comment type="catalytic activity">
    <reaction evidence="4">
        <text>L-alanine = D-alanine</text>
        <dbReference type="Rhea" id="RHEA:20249"/>
        <dbReference type="ChEBI" id="CHEBI:57416"/>
        <dbReference type="ChEBI" id="CHEBI:57972"/>
        <dbReference type="EC" id="5.1.1.1"/>
    </reaction>
</comment>
<evidence type="ECO:0000313" key="9">
    <source>
        <dbReference type="Proteomes" id="UP000199800"/>
    </source>
</evidence>
<sequence>MDYYRVHADVNLDAIYKNIEETKKLLSNDTKLMVIIKADGYGHGAIPVAKVLDPIVDAYGIAIIEEGIELRENGIAKPLLILGVTPVPLYSQLVEYDIMPAIFSYETAEKLAEEARKQNKTAKIHIAADTGMSRIGFPVNEESIKTVQKIAKLDGISIEGCFSHFAAADEKDKTFTLQQINRFQSFVDELEANGVHIPVKHLSNSAGIMEVPNAHYDMVRSGISTYGLYPSEEVDKSALRLCPAMEIKSFVTYVKTLDAGIGISYGQTFVTREKTRVATVPVGYADGYPRALSNQGYVLIHGKKAAILGRVCMDQFMVDVTDIPGVSEGDIVTLVGKDGDECITVEELAAMSHSFNYEFVCDIGKRVPRVYYYRGEKAGTYDFYHCSQDTYNISF</sequence>
<feature type="modified residue" description="N6-(pyridoxal phosphate)lysine" evidence="4 5">
    <location>
        <position position="37"/>
    </location>
</feature>
<dbReference type="GO" id="GO:0005829">
    <property type="term" value="C:cytosol"/>
    <property type="evidence" value="ECO:0007669"/>
    <property type="project" value="TreeGrafter"/>
</dbReference>
<dbReference type="Pfam" id="PF00842">
    <property type="entry name" value="Ala_racemase_C"/>
    <property type="match status" value="1"/>
</dbReference>
<evidence type="ECO:0000256" key="4">
    <source>
        <dbReference type="HAMAP-Rule" id="MF_01201"/>
    </source>
</evidence>
<dbReference type="UniPathway" id="UPA00042">
    <property type="reaction ID" value="UER00497"/>
</dbReference>
<dbReference type="EMBL" id="FOHN01000021">
    <property type="protein sequence ID" value="SET44685.1"/>
    <property type="molecule type" value="Genomic_DNA"/>
</dbReference>
<evidence type="ECO:0000256" key="5">
    <source>
        <dbReference type="PIRSR" id="PIRSR600821-50"/>
    </source>
</evidence>
<dbReference type="Gene3D" id="3.20.20.10">
    <property type="entry name" value="Alanine racemase"/>
    <property type="match status" value="1"/>
</dbReference>
<dbReference type="SMART" id="SM01005">
    <property type="entry name" value="Ala_racemase_C"/>
    <property type="match status" value="1"/>
</dbReference>
<dbReference type="InterPro" id="IPR009006">
    <property type="entry name" value="Ala_racemase/Decarboxylase_C"/>
</dbReference>
<evidence type="ECO:0000313" key="8">
    <source>
        <dbReference type="EMBL" id="SET44685.1"/>
    </source>
</evidence>
<evidence type="ECO:0000256" key="6">
    <source>
        <dbReference type="PIRSR" id="PIRSR600821-52"/>
    </source>
</evidence>
<dbReference type="InterPro" id="IPR011079">
    <property type="entry name" value="Ala_racemase_C"/>
</dbReference>
<dbReference type="SUPFAM" id="SSF50621">
    <property type="entry name" value="Alanine racemase C-terminal domain-like"/>
    <property type="match status" value="1"/>
</dbReference>
<feature type="active site" description="Proton acceptor; specific for D-alanine" evidence="4">
    <location>
        <position position="37"/>
    </location>
</feature>
<dbReference type="AlphaFoldDB" id="A0A1I0EHG1"/>
<evidence type="ECO:0000256" key="2">
    <source>
        <dbReference type="ARBA" id="ARBA00022898"/>
    </source>
</evidence>
<name>A0A1I0EHG1_9FIRM</name>
<organism evidence="8 9">
    <name type="scientific">[Clostridium] polysaccharolyticum</name>
    <dbReference type="NCBI Taxonomy" id="29364"/>
    <lineage>
        <taxon>Bacteria</taxon>
        <taxon>Bacillati</taxon>
        <taxon>Bacillota</taxon>
        <taxon>Clostridia</taxon>
        <taxon>Lachnospirales</taxon>
        <taxon>Lachnospiraceae</taxon>
    </lineage>
</organism>
<dbReference type="InterPro" id="IPR000821">
    <property type="entry name" value="Ala_racemase"/>
</dbReference>
<dbReference type="Proteomes" id="UP000199800">
    <property type="component" value="Unassembled WGS sequence"/>
</dbReference>
<dbReference type="EC" id="5.1.1.1" evidence="4"/>
<dbReference type="InterPro" id="IPR020622">
    <property type="entry name" value="Ala_racemase_pyridoxalP-BS"/>
</dbReference>
<feature type="active site" description="Proton acceptor; specific for L-alanine" evidence="4">
    <location>
        <position position="265"/>
    </location>
</feature>
<dbReference type="GO" id="GO:0030170">
    <property type="term" value="F:pyridoxal phosphate binding"/>
    <property type="evidence" value="ECO:0007669"/>
    <property type="project" value="UniProtKB-UniRule"/>
</dbReference>
<feature type="binding site" evidence="4 6">
    <location>
        <position position="134"/>
    </location>
    <ligand>
        <name>substrate</name>
    </ligand>
</feature>
<dbReference type="PRINTS" id="PR00992">
    <property type="entry name" value="ALARACEMASE"/>
</dbReference>
<feature type="domain" description="Alanine racemase C-terminal" evidence="7">
    <location>
        <begin position="244"/>
        <end position="372"/>
    </location>
</feature>
<dbReference type="PROSITE" id="PS00395">
    <property type="entry name" value="ALANINE_RACEMASE"/>
    <property type="match status" value="1"/>
</dbReference>
<comment type="cofactor">
    <cofactor evidence="1 4 5">
        <name>pyridoxal 5'-phosphate</name>
        <dbReference type="ChEBI" id="CHEBI:597326"/>
    </cofactor>
</comment>
<dbReference type="GO" id="GO:0030632">
    <property type="term" value="P:D-alanine biosynthetic process"/>
    <property type="evidence" value="ECO:0007669"/>
    <property type="project" value="UniProtKB-UniRule"/>
</dbReference>
<dbReference type="RefSeq" id="WP_092478515.1">
    <property type="nucleotide sequence ID" value="NZ_FOHN01000021.1"/>
</dbReference>
<comment type="similarity">
    <text evidence="4">Belongs to the alanine racemase family.</text>
</comment>
<dbReference type="HAMAP" id="MF_01201">
    <property type="entry name" value="Ala_racemase"/>
    <property type="match status" value="1"/>
</dbReference>
<dbReference type="FunFam" id="3.20.20.10:FF:000002">
    <property type="entry name" value="Alanine racemase"/>
    <property type="match status" value="1"/>
</dbReference>
<proteinExistence type="inferred from homology"/>
<keyword evidence="3 4" id="KW-0413">Isomerase</keyword>
<keyword evidence="2 4" id="KW-0663">Pyridoxal phosphate</keyword>
<reference evidence="8 9" key="1">
    <citation type="submission" date="2016-10" db="EMBL/GenBank/DDBJ databases">
        <authorList>
            <person name="de Groot N.N."/>
        </authorList>
    </citation>
    <scope>NUCLEOTIDE SEQUENCE [LARGE SCALE GENOMIC DNA]</scope>
    <source>
        <strain evidence="8 9">DSM 1801</strain>
    </source>
</reference>
<gene>
    <name evidence="8" type="ORF">SAMN04487772_12129</name>
</gene>
<dbReference type="Pfam" id="PF01168">
    <property type="entry name" value="Ala_racemase_N"/>
    <property type="match status" value="1"/>
</dbReference>
<evidence type="ECO:0000256" key="3">
    <source>
        <dbReference type="ARBA" id="ARBA00023235"/>
    </source>
</evidence>